<protein>
    <submittedName>
        <fullName evidence="2">Uncharacterized protein</fullName>
    </submittedName>
</protein>
<dbReference type="EMBL" id="WUBL01000042">
    <property type="protein sequence ID" value="KAF2969039.1"/>
    <property type="molecule type" value="Genomic_DNA"/>
</dbReference>
<dbReference type="OrthoDB" id="4766313at2759"/>
<evidence type="ECO:0000256" key="1">
    <source>
        <dbReference type="SAM" id="MobiDB-lite"/>
    </source>
</evidence>
<evidence type="ECO:0000313" key="2">
    <source>
        <dbReference type="EMBL" id="KAF2969039.1"/>
    </source>
</evidence>
<proteinExistence type="predicted"/>
<evidence type="ECO:0000313" key="3">
    <source>
        <dbReference type="Proteomes" id="UP000481858"/>
    </source>
</evidence>
<gene>
    <name evidence="2" type="ORF">GQX73_g4531</name>
</gene>
<feature type="compositionally biased region" description="Polar residues" evidence="1">
    <location>
        <begin position="1"/>
        <end position="20"/>
    </location>
</feature>
<organism evidence="2 3">
    <name type="scientific">Xylaria multiplex</name>
    <dbReference type="NCBI Taxonomy" id="323545"/>
    <lineage>
        <taxon>Eukaryota</taxon>
        <taxon>Fungi</taxon>
        <taxon>Dikarya</taxon>
        <taxon>Ascomycota</taxon>
        <taxon>Pezizomycotina</taxon>
        <taxon>Sordariomycetes</taxon>
        <taxon>Xylariomycetidae</taxon>
        <taxon>Xylariales</taxon>
        <taxon>Xylariaceae</taxon>
        <taxon>Xylaria</taxon>
    </lineage>
</organism>
<keyword evidence="3" id="KW-1185">Reference proteome</keyword>
<reference evidence="2 3" key="1">
    <citation type="submission" date="2019-12" db="EMBL/GenBank/DDBJ databases">
        <title>Draft genome sequence of the ascomycete Xylaria multiplex DSM 110363.</title>
        <authorList>
            <person name="Buettner E."/>
            <person name="Kellner H."/>
        </authorList>
    </citation>
    <scope>NUCLEOTIDE SEQUENCE [LARGE SCALE GENOMIC DNA]</scope>
    <source>
        <strain evidence="2 3">DSM 110363</strain>
    </source>
</reference>
<dbReference type="Proteomes" id="UP000481858">
    <property type="component" value="Unassembled WGS sequence"/>
</dbReference>
<sequence>MPSQTTPRRFSVSSFASANTLVEEEHPVIQEPKPRKAHKRTKTTENIARIGKPTLLASWADADEIYLPTPPSAGIGPRLYPSPSESNRISEHEARIRVTQMKPDVGSERGRKSNLP</sequence>
<accession>A0A7C8J209</accession>
<comment type="caution">
    <text evidence="2">The sequence shown here is derived from an EMBL/GenBank/DDBJ whole genome shotgun (WGS) entry which is preliminary data.</text>
</comment>
<feature type="region of interest" description="Disordered" evidence="1">
    <location>
        <begin position="1"/>
        <end position="25"/>
    </location>
</feature>
<dbReference type="InParanoid" id="A0A7C8J209"/>
<name>A0A7C8J209_9PEZI</name>
<dbReference type="AlphaFoldDB" id="A0A7C8J209"/>